<evidence type="ECO:0000259" key="2">
    <source>
        <dbReference type="Pfam" id="PF01823"/>
    </source>
</evidence>
<feature type="compositionally biased region" description="Low complexity" evidence="1">
    <location>
        <begin position="146"/>
        <end position="158"/>
    </location>
</feature>
<evidence type="ECO:0000313" key="4">
    <source>
        <dbReference type="Proteomes" id="UP001054902"/>
    </source>
</evidence>
<evidence type="ECO:0000256" key="1">
    <source>
        <dbReference type="SAM" id="MobiDB-lite"/>
    </source>
</evidence>
<feature type="region of interest" description="Disordered" evidence="1">
    <location>
        <begin position="1"/>
        <end position="27"/>
    </location>
</feature>
<accession>A0AAD3DCF0</accession>
<feature type="region of interest" description="Disordered" evidence="1">
    <location>
        <begin position="1040"/>
        <end position="1063"/>
    </location>
</feature>
<feature type="region of interest" description="Disordered" evidence="1">
    <location>
        <begin position="50"/>
        <end position="176"/>
    </location>
</feature>
<dbReference type="Pfam" id="PF01823">
    <property type="entry name" value="MACPF"/>
    <property type="match status" value="1"/>
</dbReference>
<feature type="compositionally biased region" description="Low complexity" evidence="1">
    <location>
        <begin position="861"/>
        <end position="909"/>
    </location>
</feature>
<sequence>MQQAMSSTSSEQWGVAAKVSASADGVTTKKFGKEFDADGDQNINVNLKFSGAYGLNKGDDDDNPPPPDSPPPEDGNDQNPPDKGGERRTRKLIQNENTSQRRKFYRNLQQEGSQIRKFDSNESSNNRILFGLPVPQGGSLSGSGGQSKTESNSESSSSQYDNFARTKKQSEDASKISSKNVKITEVNFGGSPSADWREWAASVKEKPMPISYNLVGLWNLMDDNRAKAFYDAFLHIEDIDEKELLDSNTNPLLSALHFGVSTGSGEPHSSFYSNDPNAEYRALIEVDSIPTVLEEREGSSDSILEPLMGNVEFEGGLVESEVDKAVCGMRTTRMLPRSLIPGCMFWIRYRVENTEKKCGIFEQGVGISSNDVVGNYADERCTYNGTDLDLADFVGEVPTNGFPKGYKTNTSDRRNNLREFVSRMLPRFRAVTRIEVKLCNVQDFDETETWVSIGNIFDNQVQEPSVLAEEFRNESDDRFEHIIPHYEELDGFDSEDNSKMKDSVNGVEEVNRIKETATCDPGYIMDGIQIRKGCLGENDEDDPLCFDDYMLHENDLERPIPVLPAKYWWEGRDECTKIRWDRLFLTRYAHGGITGMKISCRRINGSADERRVKTVFCQDMVPDKVRGRSDNDAFNKENMEKQSLCRDKSTWEPWTYLPEASSDDTYWSFAGGFASADRKIAHYSRNFRQAFLGVTDFSLLRREAVIPGSGFADDVVTYAMTWRNKGKRPTALFSSSARGHIGQNAVEEGELSIENANTFQRTLSFLDSYPFAISDDISSSGIFAMSKFNRRSSDLNSFTFLSVDDFMENRGDFLVGIVSNEGRLLNDFNGNSPIKINVAPGDDTEWKKFVRNFEIKISLPSSSASSSESGSRKPSLPRRSPSSQPSLSSAPSASSSPSTVPSNEPSSSPTNALYCPQSDFLLFVFPHWYTNGQGIYPPNPASIAVAVEGGQTADRGFLTYNVKTGSTDLAFDGSVIARNLGANIFAVRRNLKEENIQVGCEHPDSANDAKSENIARESENVKMSIDELCKYFGIRAEDASTTETTNEASTTETTTETTTAPTPAPLKICTSGNNFQVKVTGANIAKKVYFEKDFLSVPSVIVTPVIAYDNKNDGCHNMDEPWIFESDDIAVPHCMVETITKEFFVAKCACITYSEQGSIEYEPLAFNYFAVGPVREQKVNNEDFSWTDFIPS</sequence>
<evidence type="ECO:0000313" key="3">
    <source>
        <dbReference type="EMBL" id="GFH61751.1"/>
    </source>
</evidence>
<dbReference type="Proteomes" id="UP001054902">
    <property type="component" value="Unassembled WGS sequence"/>
</dbReference>
<name>A0AAD3DCF0_9STRA</name>
<feature type="domain" description="MACPF" evidence="2">
    <location>
        <begin position="109"/>
        <end position="231"/>
    </location>
</feature>
<feature type="compositionally biased region" description="Polar residues" evidence="1">
    <location>
        <begin position="1"/>
        <end position="12"/>
    </location>
</feature>
<dbReference type="AlphaFoldDB" id="A0AAD3DCF0"/>
<feature type="compositionally biased region" description="Low complexity" evidence="1">
    <location>
        <begin position="1040"/>
        <end position="1061"/>
    </location>
</feature>
<dbReference type="InterPro" id="IPR020864">
    <property type="entry name" value="MACPF"/>
</dbReference>
<gene>
    <name evidence="3" type="ORF">CTEN210_18227</name>
</gene>
<proteinExistence type="predicted"/>
<dbReference type="EMBL" id="BLLK01000075">
    <property type="protein sequence ID" value="GFH61751.1"/>
    <property type="molecule type" value="Genomic_DNA"/>
</dbReference>
<feature type="region of interest" description="Disordered" evidence="1">
    <location>
        <begin position="861"/>
        <end position="911"/>
    </location>
</feature>
<organism evidence="3 4">
    <name type="scientific">Chaetoceros tenuissimus</name>
    <dbReference type="NCBI Taxonomy" id="426638"/>
    <lineage>
        <taxon>Eukaryota</taxon>
        <taxon>Sar</taxon>
        <taxon>Stramenopiles</taxon>
        <taxon>Ochrophyta</taxon>
        <taxon>Bacillariophyta</taxon>
        <taxon>Coscinodiscophyceae</taxon>
        <taxon>Chaetocerotophycidae</taxon>
        <taxon>Chaetocerotales</taxon>
        <taxon>Chaetocerotaceae</taxon>
        <taxon>Chaetoceros</taxon>
    </lineage>
</organism>
<reference evidence="3 4" key="1">
    <citation type="journal article" date="2021" name="Sci. Rep.">
        <title>The genome of the diatom Chaetoceros tenuissimus carries an ancient integrated fragment of an extant virus.</title>
        <authorList>
            <person name="Hongo Y."/>
            <person name="Kimura K."/>
            <person name="Takaki Y."/>
            <person name="Yoshida Y."/>
            <person name="Baba S."/>
            <person name="Kobayashi G."/>
            <person name="Nagasaki K."/>
            <person name="Hano T."/>
            <person name="Tomaru Y."/>
        </authorList>
    </citation>
    <scope>NUCLEOTIDE SEQUENCE [LARGE SCALE GENOMIC DNA]</scope>
    <source>
        <strain evidence="3 4">NIES-3715</strain>
    </source>
</reference>
<feature type="compositionally biased region" description="Pro residues" evidence="1">
    <location>
        <begin position="64"/>
        <end position="73"/>
    </location>
</feature>
<comment type="caution">
    <text evidence="3">The sequence shown here is derived from an EMBL/GenBank/DDBJ whole genome shotgun (WGS) entry which is preliminary data.</text>
</comment>
<protein>
    <recommendedName>
        <fullName evidence="2">MACPF domain-containing protein</fullName>
    </recommendedName>
</protein>
<keyword evidence="4" id="KW-1185">Reference proteome</keyword>